<evidence type="ECO:0000313" key="3">
    <source>
        <dbReference type="Proteomes" id="UP000660680"/>
    </source>
</evidence>
<evidence type="ECO:0000313" key="2">
    <source>
        <dbReference type="EMBL" id="GGS22916.1"/>
    </source>
</evidence>
<reference evidence="2" key="1">
    <citation type="journal article" date="2014" name="Int. J. Syst. Evol. Microbiol.">
        <title>Complete genome sequence of Corynebacterium casei LMG S-19264T (=DSM 44701T), isolated from a smear-ripened cheese.</title>
        <authorList>
            <consortium name="US DOE Joint Genome Institute (JGI-PGF)"/>
            <person name="Walter F."/>
            <person name="Albersmeier A."/>
            <person name="Kalinowski J."/>
            <person name="Ruckert C."/>
        </authorList>
    </citation>
    <scope>NUCLEOTIDE SEQUENCE</scope>
    <source>
        <strain evidence="2">JCM 3276</strain>
    </source>
</reference>
<feature type="compositionally biased region" description="Pro residues" evidence="1">
    <location>
        <begin position="13"/>
        <end position="26"/>
    </location>
</feature>
<dbReference type="Proteomes" id="UP000660680">
    <property type="component" value="Unassembled WGS sequence"/>
</dbReference>
<protein>
    <submittedName>
        <fullName evidence="2">Uncharacterized protein</fullName>
    </submittedName>
</protein>
<organism evidence="2 3">
    <name type="scientific">Actinokineospora fastidiosa</name>
    <dbReference type="NCBI Taxonomy" id="1816"/>
    <lineage>
        <taxon>Bacteria</taxon>
        <taxon>Bacillati</taxon>
        <taxon>Actinomycetota</taxon>
        <taxon>Actinomycetes</taxon>
        <taxon>Pseudonocardiales</taxon>
        <taxon>Pseudonocardiaceae</taxon>
        <taxon>Actinokineospora</taxon>
    </lineage>
</organism>
<dbReference type="AlphaFoldDB" id="A0A918G851"/>
<name>A0A918G851_9PSEU</name>
<reference evidence="2" key="2">
    <citation type="submission" date="2020-09" db="EMBL/GenBank/DDBJ databases">
        <authorList>
            <person name="Sun Q."/>
            <person name="Ohkuma M."/>
        </authorList>
    </citation>
    <scope>NUCLEOTIDE SEQUENCE</scope>
    <source>
        <strain evidence="2">JCM 3276</strain>
    </source>
</reference>
<evidence type="ECO:0000256" key="1">
    <source>
        <dbReference type="SAM" id="MobiDB-lite"/>
    </source>
</evidence>
<dbReference type="RefSeq" id="WP_189209465.1">
    <property type="nucleotide sequence ID" value="NZ_BMRB01000001.1"/>
</dbReference>
<keyword evidence="3" id="KW-1185">Reference proteome</keyword>
<feature type="compositionally biased region" description="Basic and acidic residues" evidence="1">
    <location>
        <begin position="1"/>
        <end position="12"/>
    </location>
</feature>
<sequence>MADDQQPPHDRPGPPPAVPDGQPPAVPDTGFDAEQWQRFQRFQEFQRLEEAQREGRLPPLPPPYRRPLWRRILFSKLVRKIAFLLALLVAASWALNHYFGDPDENLPAHITGGHQETRSVIHASSAAEAFRLFYKEVGGGTDPTTRTHACHRFETPELEQRFADHFNAPSCEVAVQRLSDEVTDTTSYARHRPWLEKLRPGPDGNVVISSCELEIEGGPPLGRFTFRIIPRSKGDQWIITDHQKEAADCR</sequence>
<dbReference type="EMBL" id="BMRB01000001">
    <property type="protein sequence ID" value="GGS22916.1"/>
    <property type="molecule type" value="Genomic_DNA"/>
</dbReference>
<gene>
    <name evidence="2" type="ORF">GCM10010171_14740</name>
</gene>
<proteinExistence type="predicted"/>
<feature type="region of interest" description="Disordered" evidence="1">
    <location>
        <begin position="1"/>
        <end position="32"/>
    </location>
</feature>
<accession>A0A918G851</accession>
<comment type="caution">
    <text evidence="2">The sequence shown here is derived from an EMBL/GenBank/DDBJ whole genome shotgun (WGS) entry which is preliminary data.</text>
</comment>